<gene>
    <name evidence="3" type="ORF">GGQ83_003633</name>
</gene>
<feature type="transmembrane region" description="Helical" evidence="1">
    <location>
        <begin position="12"/>
        <end position="30"/>
    </location>
</feature>
<feature type="transmembrane region" description="Helical" evidence="1">
    <location>
        <begin position="85"/>
        <end position="112"/>
    </location>
</feature>
<dbReference type="Proteomes" id="UP000553193">
    <property type="component" value="Unassembled WGS sequence"/>
</dbReference>
<dbReference type="RefSeq" id="WP_184386394.1">
    <property type="nucleotide sequence ID" value="NZ_JACIDJ010000008.1"/>
</dbReference>
<evidence type="ECO:0000313" key="3">
    <source>
        <dbReference type="EMBL" id="MBB3900163.1"/>
    </source>
</evidence>
<keyword evidence="4" id="KW-1185">Reference proteome</keyword>
<accession>A0A840AHV2</accession>
<dbReference type="EMBL" id="JACIDJ010000008">
    <property type="protein sequence ID" value="MBB3900163.1"/>
    <property type="molecule type" value="Genomic_DNA"/>
</dbReference>
<feature type="domain" description="DUF1468" evidence="2">
    <location>
        <begin position="16"/>
        <end position="145"/>
    </location>
</feature>
<keyword evidence="1" id="KW-0812">Transmembrane</keyword>
<keyword evidence="1" id="KW-1133">Transmembrane helix</keyword>
<feature type="transmembrane region" description="Helical" evidence="1">
    <location>
        <begin position="118"/>
        <end position="140"/>
    </location>
</feature>
<name>A0A840AHV2_9PROT</name>
<sequence>MAERAGRRGLDWGHLALVLLIAGVVGLYLHDAIQASPTTDNLILILPAALLALGLCALIAIGILRGRAARGDDAPLGRAPALMALFALYIITLPVVGFDVGSAVFVIAALLVEGERRPVQLLVVPAVFAVLATLSFRALVPYPIPTLLL</sequence>
<reference evidence="3 4" key="1">
    <citation type="submission" date="2020-08" db="EMBL/GenBank/DDBJ databases">
        <title>Genomic Encyclopedia of Type Strains, Phase IV (KMG-IV): sequencing the most valuable type-strain genomes for metagenomic binning, comparative biology and taxonomic classification.</title>
        <authorList>
            <person name="Goeker M."/>
        </authorList>
    </citation>
    <scope>NUCLEOTIDE SEQUENCE [LARGE SCALE GENOMIC DNA]</scope>
    <source>
        <strain evidence="3 4">DSM 19979</strain>
    </source>
</reference>
<evidence type="ECO:0000313" key="4">
    <source>
        <dbReference type="Proteomes" id="UP000553193"/>
    </source>
</evidence>
<dbReference type="InterPro" id="IPR009936">
    <property type="entry name" value="DUF1468"/>
</dbReference>
<evidence type="ECO:0000256" key="1">
    <source>
        <dbReference type="SAM" id="Phobius"/>
    </source>
</evidence>
<comment type="caution">
    <text evidence="3">The sequence shown here is derived from an EMBL/GenBank/DDBJ whole genome shotgun (WGS) entry which is preliminary data.</text>
</comment>
<dbReference type="Pfam" id="PF07331">
    <property type="entry name" value="TctB"/>
    <property type="match status" value="1"/>
</dbReference>
<evidence type="ECO:0000259" key="2">
    <source>
        <dbReference type="Pfam" id="PF07331"/>
    </source>
</evidence>
<dbReference type="AlphaFoldDB" id="A0A840AHV2"/>
<proteinExistence type="predicted"/>
<organism evidence="3 4">
    <name type="scientific">Roseococcus suduntuyensis</name>
    <dbReference type="NCBI Taxonomy" id="455361"/>
    <lineage>
        <taxon>Bacteria</taxon>
        <taxon>Pseudomonadati</taxon>
        <taxon>Pseudomonadota</taxon>
        <taxon>Alphaproteobacteria</taxon>
        <taxon>Acetobacterales</taxon>
        <taxon>Roseomonadaceae</taxon>
        <taxon>Roseococcus</taxon>
    </lineage>
</organism>
<feature type="transmembrane region" description="Helical" evidence="1">
    <location>
        <begin position="42"/>
        <end position="64"/>
    </location>
</feature>
<protein>
    <recommendedName>
        <fullName evidence="2">DUF1468 domain-containing protein</fullName>
    </recommendedName>
</protein>
<keyword evidence="1" id="KW-0472">Membrane</keyword>